<organism evidence="2 3">
    <name type="scientific">Paramormyrops kingsleyae</name>
    <dbReference type="NCBI Taxonomy" id="1676925"/>
    <lineage>
        <taxon>Eukaryota</taxon>
        <taxon>Metazoa</taxon>
        <taxon>Chordata</taxon>
        <taxon>Craniata</taxon>
        <taxon>Vertebrata</taxon>
        <taxon>Euteleostomi</taxon>
        <taxon>Actinopterygii</taxon>
        <taxon>Neopterygii</taxon>
        <taxon>Teleostei</taxon>
        <taxon>Osteoglossocephala</taxon>
        <taxon>Osteoglossomorpha</taxon>
        <taxon>Osteoglossiformes</taxon>
        <taxon>Mormyridae</taxon>
        <taxon>Paramormyrops</taxon>
    </lineage>
</organism>
<keyword evidence="3" id="KW-1185">Reference proteome</keyword>
<dbReference type="GO" id="GO:0003924">
    <property type="term" value="F:GTPase activity"/>
    <property type="evidence" value="ECO:0007669"/>
    <property type="project" value="InterPro"/>
</dbReference>
<dbReference type="PANTHER" id="PTHR31025">
    <property type="entry name" value="SI:CH211-196P9.1-RELATED"/>
    <property type="match status" value="1"/>
</dbReference>
<name>A0A3B3SWQ9_9TELE</name>
<dbReference type="Proteomes" id="UP000261540">
    <property type="component" value="Unplaced"/>
</dbReference>
<dbReference type="PROSITE" id="PS51421">
    <property type="entry name" value="RAS"/>
    <property type="match status" value="1"/>
</dbReference>
<reference evidence="2" key="2">
    <citation type="submission" date="2025-09" db="UniProtKB">
        <authorList>
            <consortium name="Ensembl"/>
        </authorList>
    </citation>
    <scope>IDENTIFICATION</scope>
</reference>
<dbReference type="Gene3D" id="3.40.50.300">
    <property type="entry name" value="P-loop containing nucleotide triphosphate hydrolases"/>
    <property type="match status" value="1"/>
</dbReference>
<protein>
    <submittedName>
        <fullName evidence="2">Uncharacterized protein</fullName>
    </submittedName>
</protein>
<dbReference type="InterPro" id="IPR001806">
    <property type="entry name" value="Small_GTPase"/>
</dbReference>
<dbReference type="InterPro" id="IPR027417">
    <property type="entry name" value="P-loop_NTPase"/>
</dbReference>
<evidence type="ECO:0000313" key="3">
    <source>
        <dbReference type="Proteomes" id="UP000261540"/>
    </source>
</evidence>
<dbReference type="GeneTree" id="ENSGT00950000182912"/>
<dbReference type="Ensembl" id="ENSPKIT00000015477.1">
    <property type="protein sequence ID" value="ENSPKIP00000034561.1"/>
    <property type="gene ID" value="ENSPKIG00000013834.1"/>
</dbReference>
<dbReference type="Pfam" id="PF00071">
    <property type="entry name" value="Ras"/>
    <property type="match status" value="1"/>
</dbReference>
<dbReference type="GO" id="GO:0005525">
    <property type="term" value="F:GTP binding"/>
    <property type="evidence" value="ECO:0007669"/>
    <property type="project" value="InterPro"/>
</dbReference>
<dbReference type="SUPFAM" id="SSF52540">
    <property type="entry name" value="P-loop containing nucleoside triphosphate hydrolases"/>
    <property type="match status" value="1"/>
</dbReference>
<evidence type="ECO:0000256" key="1">
    <source>
        <dbReference type="ARBA" id="ARBA00022741"/>
    </source>
</evidence>
<sequence>MSYSCASPSTALIARVSHRWQNYPVTWTSVVKHFCPSVPIILVGNKKDLNDDEHRRRELLKMKQEPVKPEDGRVIAKQISAFEYMECSAKTKDGDSPENSDEVNVKRPKRGEVAYCPSYPAGENPETLEKLGVELLADVNKRNNRETVRAKMDRTYALRRYEVNAEFKRITTVMLQSKFLSQLDMHSANLIKLFKKCGGEPGIKLKEMMPSMVQDDIDGTREFVIRGLGVYLNEDPENLVQQYVSMDRTRSALEKTTMGIFIVKDSTRAISEDVGVIIEGVIVLQDLDNVAFVVTMLFGLINALNLTYPRKLCYTFEVLQKVILELEGSELSHKAQNLKTKLQE</sequence>
<evidence type="ECO:0000313" key="2">
    <source>
        <dbReference type="Ensembl" id="ENSPKIP00000034561.1"/>
    </source>
</evidence>
<keyword evidence="1" id="KW-0547">Nucleotide-binding</keyword>
<dbReference type="SMART" id="SM00174">
    <property type="entry name" value="RHO"/>
    <property type="match status" value="1"/>
</dbReference>
<dbReference type="AlphaFoldDB" id="A0A3B3SWQ9"/>
<dbReference type="STRING" id="1676925.ENSPKIP00000034561"/>
<dbReference type="PANTHER" id="PTHR31025:SF27">
    <property type="entry name" value="SI:CH211-193K19.2-RELATED"/>
    <property type="match status" value="1"/>
</dbReference>
<accession>A0A3B3SWQ9</accession>
<proteinExistence type="predicted"/>
<reference evidence="2" key="1">
    <citation type="submission" date="2025-08" db="UniProtKB">
        <authorList>
            <consortium name="Ensembl"/>
        </authorList>
    </citation>
    <scope>IDENTIFICATION</scope>
</reference>